<protein>
    <recommendedName>
        <fullName evidence="1">MACPF domain-containing protein</fullName>
    </recommendedName>
</protein>
<comment type="caution">
    <text evidence="2">The sequence shown here is derived from an EMBL/GenBank/DDBJ whole genome shotgun (WGS) entry which is preliminary data.</text>
</comment>
<evidence type="ECO:0000259" key="1">
    <source>
        <dbReference type="Pfam" id="PF01823"/>
    </source>
</evidence>
<dbReference type="InterPro" id="IPR020864">
    <property type="entry name" value="MACPF"/>
</dbReference>
<organism evidence="2 3">
    <name type="scientific">Rotaria magnacalcarata</name>
    <dbReference type="NCBI Taxonomy" id="392030"/>
    <lineage>
        <taxon>Eukaryota</taxon>
        <taxon>Metazoa</taxon>
        <taxon>Spiralia</taxon>
        <taxon>Gnathifera</taxon>
        <taxon>Rotifera</taxon>
        <taxon>Eurotatoria</taxon>
        <taxon>Bdelloidea</taxon>
        <taxon>Philodinida</taxon>
        <taxon>Philodinidae</taxon>
        <taxon>Rotaria</taxon>
    </lineage>
</organism>
<reference evidence="2" key="1">
    <citation type="submission" date="2021-02" db="EMBL/GenBank/DDBJ databases">
        <authorList>
            <person name="Nowell W R."/>
        </authorList>
    </citation>
    <scope>NUCLEOTIDE SEQUENCE</scope>
</reference>
<gene>
    <name evidence="2" type="ORF">MBJ925_LOCUS8673</name>
</gene>
<dbReference type="Proteomes" id="UP000663824">
    <property type="component" value="Unassembled WGS sequence"/>
</dbReference>
<proteinExistence type="predicted"/>
<evidence type="ECO:0000313" key="3">
    <source>
        <dbReference type="Proteomes" id="UP000663824"/>
    </source>
</evidence>
<dbReference type="EMBL" id="CAJNRE010003194">
    <property type="protein sequence ID" value="CAF2010169.1"/>
    <property type="molecule type" value="Genomic_DNA"/>
</dbReference>
<accession>A0A816MS67</accession>
<name>A0A816MS67_9BILA</name>
<evidence type="ECO:0000313" key="2">
    <source>
        <dbReference type="EMBL" id="CAF2010169.1"/>
    </source>
</evidence>
<feature type="domain" description="MACPF" evidence="1">
    <location>
        <begin position="9"/>
        <end position="80"/>
    </location>
</feature>
<dbReference type="Pfam" id="PF01823">
    <property type="entry name" value="MACPF"/>
    <property type="match status" value="1"/>
</dbReference>
<sequence>MLGFYFNREEALALSQRVIGLYTLSLNASTVQLNVFARRALSKLTATFDPELYEGFLDAWGTHIITKSLLSGMIEERAKVMRCSSIFGNNRFVNCMPFDELGLISSNVTYYSDQIRVNSKRLLGGNIEINNENECKIMLAVKPTLL</sequence>
<dbReference type="AlphaFoldDB" id="A0A816MS67"/>